<dbReference type="SMR" id="A8R0J2"/>
<reference evidence="5 6" key="3">
    <citation type="submission" date="2020-09" db="EMBL/GenBank/DDBJ databases">
        <title>Biosynthesis of the nuclear factor of activated T cells inhibitor NFAT-133 and its congeners in Streptomyces pactum.</title>
        <authorList>
            <person name="Zhou W."/>
            <person name="Posri P."/>
            <person name="Abugrain M.E."/>
            <person name="Weisberg A.J."/>
            <person name="Chang J.H."/>
            <person name="Mahmud T."/>
        </authorList>
    </citation>
    <scope>NUCLEOTIDE SEQUENCE [LARGE SCALE GENOMIC DNA]</scope>
    <source>
        <strain evidence="5 6">ATCC 27456</strain>
    </source>
</reference>
<evidence type="ECO:0000313" key="5">
    <source>
        <dbReference type="EMBL" id="MBH5336231.1"/>
    </source>
</evidence>
<dbReference type="EMBL" id="FJ392609">
    <property type="protein sequence ID" value="ACJ24865.1"/>
    <property type="molecule type" value="Genomic_DNA"/>
</dbReference>
<organism evidence="4">
    <name type="scientific">Streptomyces pactum</name>
    <dbReference type="NCBI Taxonomy" id="68249"/>
    <lineage>
        <taxon>Bacteria</taxon>
        <taxon>Bacillati</taxon>
        <taxon>Actinomycetota</taxon>
        <taxon>Actinomycetes</taxon>
        <taxon>Kitasatosporales</taxon>
        <taxon>Streptomycetaceae</taxon>
        <taxon>Streptomyces</taxon>
    </lineage>
</organism>
<reference evidence="4" key="1">
    <citation type="journal article" date="2007" name="J. Antibiot.">
        <title>Cloning of the pactamycin biosynthetic gene cluster and characterization of a crucial glycosyltransferase prior to a unique cyclopentane ring formation.</title>
        <authorList>
            <person name="Kudo F."/>
            <person name="Kasama Y."/>
            <person name="Hirayama T."/>
            <person name="Eguchi T."/>
        </authorList>
    </citation>
    <scope>NUCLEOTIDE SEQUENCE</scope>
    <source>
        <strain evidence="4">NBRC 13433</strain>
    </source>
</reference>
<dbReference type="InterPro" id="IPR003737">
    <property type="entry name" value="GlcNAc_PI_deacetylase-related"/>
</dbReference>
<keyword evidence="6" id="KW-1185">Reference proteome</keyword>
<dbReference type="RefSeq" id="WP_197989669.1">
    <property type="nucleotide sequence ID" value="NZ_JACYXC010000001.1"/>
</dbReference>
<feature type="region of interest" description="Disordered" evidence="2">
    <location>
        <begin position="83"/>
        <end position="140"/>
    </location>
</feature>
<name>A8R0J2_9ACTN</name>
<protein>
    <submittedName>
        <fullName evidence="5">PIG-L family deacetylase</fullName>
    </submittedName>
    <submittedName>
        <fullName evidence="4">Putative deacetylase</fullName>
    </submittedName>
    <submittedName>
        <fullName evidence="3">Putative nucleotydyltransferase</fullName>
    </submittedName>
</protein>
<dbReference type="Proteomes" id="UP000807371">
    <property type="component" value="Unassembled WGS sequence"/>
</dbReference>
<dbReference type="EMBL" id="AB303063">
    <property type="protein sequence ID" value="BAF92591.1"/>
    <property type="molecule type" value="Genomic_DNA"/>
</dbReference>
<evidence type="ECO:0000256" key="2">
    <source>
        <dbReference type="SAM" id="MobiDB-lite"/>
    </source>
</evidence>
<sequence length="378" mass="40176">MTEIPDTWCPIALPHVETADGEILFMGRRITGSGRTAGEDAGLLARCDGARPLTAFPAADRAVLDGWLRDGVVVMAPAPARAAPGTAAAPEAPEPPRPAGTPETPEASGGPGATAAPGTPDPSGGPAIPGTPVIVSPHPDDAALAVGGTVAREGGRFLDVFSEETWTKDPYYAERPAQTRRLLLAEETVAARVLGAEVELLGFTDAADRELRRDRFFADKPWSDGFAREEPELFEAVTERLAPLLAGTAPVYAPLGVGGHVDHLACRDAVVALARTGRIDPGRLRFYEDQPYSLFSSAEETARRLGPWLELAGLGPLDPELRPVDGTAALAKREALKAYRIQVRRGIIHRIGRHDMHLASQSSQSGSPAAERLWRLRG</sequence>
<dbReference type="AlphaFoldDB" id="A8R0J2"/>
<dbReference type="Pfam" id="PF02585">
    <property type="entry name" value="PIG-L"/>
    <property type="match status" value="1"/>
</dbReference>
<keyword evidence="1" id="KW-0862">Zinc</keyword>
<dbReference type="GO" id="GO:0016740">
    <property type="term" value="F:transferase activity"/>
    <property type="evidence" value="ECO:0007669"/>
    <property type="project" value="UniProtKB-KW"/>
</dbReference>
<dbReference type="SUPFAM" id="SSF102588">
    <property type="entry name" value="LmbE-like"/>
    <property type="match status" value="1"/>
</dbReference>
<reference evidence="3" key="2">
    <citation type="submission" date="2008-10" db="EMBL/GenBank/DDBJ databases">
        <title>Deciphering pactamycin biosynthesis and engineered production of new pactamycin analogs.</title>
        <authorList>
            <person name="Ito T."/>
            <person name="Roongsawang N."/>
            <person name="Shirasaka N."/>
            <person name="Lu W."/>
            <person name="Flatt P."/>
            <person name="Kasanah N."/>
            <person name="Miranda C."/>
            <person name="Mahmud T."/>
        </authorList>
    </citation>
    <scope>NUCLEOTIDE SEQUENCE</scope>
    <source>
        <strain evidence="3">ATCC 27456</strain>
    </source>
</reference>
<dbReference type="EMBL" id="JACYXC010000001">
    <property type="protein sequence ID" value="MBH5336231.1"/>
    <property type="molecule type" value="Genomic_DNA"/>
</dbReference>
<gene>
    <name evidence="4" type="primary">pctI</name>
    <name evidence="3" type="synonym">ptmG</name>
    <name evidence="5" type="ORF">IHE55_16155</name>
</gene>
<proteinExistence type="predicted"/>
<dbReference type="InterPro" id="IPR024078">
    <property type="entry name" value="LmbE-like_dom_sf"/>
</dbReference>
<accession>A8R0J2</accession>
<feature type="compositionally biased region" description="Low complexity" evidence="2">
    <location>
        <begin position="100"/>
        <end position="126"/>
    </location>
</feature>
<dbReference type="Gene3D" id="3.40.50.10320">
    <property type="entry name" value="LmbE-like"/>
    <property type="match status" value="1"/>
</dbReference>
<evidence type="ECO:0000313" key="4">
    <source>
        <dbReference type="EMBL" id="BAF92591.1"/>
    </source>
</evidence>
<evidence type="ECO:0000313" key="6">
    <source>
        <dbReference type="Proteomes" id="UP000807371"/>
    </source>
</evidence>
<dbReference type="GO" id="GO:0016137">
    <property type="term" value="P:glycoside metabolic process"/>
    <property type="evidence" value="ECO:0007669"/>
    <property type="project" value="UniProtKB-ARBA"/>
</dbReference>
<evidence type="ECO:0000313" key="3">
    <source>
        <dbReference type="EMBL" id="ACJ24865.1"/>
    </source>
</evidence>
<evidence type="ECO:0000256" key="1">
    <source>
        <dbReference type="ARBA" id="ARBA00022833"/>
    </source>
</evidence>
<keyword evidence="3" id="KW-0808">Transferase</keyword>